<keyword evidence="2" id="KW-1185">Reference proteome</keyword>
<keyword evidence="1" id="KW-0548">Nucleotidyltransferase</keyword>
<dbReference type="PANTHER" id="PTHR42866">
    <property type="entry name" value="3-DEOXY-MANNO-OCTULOSONATE CYTIDYLYLTRANSFERASE"/>
    <property type="match status" value="1"/>
</dbReference>
<dbReference type="PANTHER" id="PTHR42866:SF1">
    <property type="entry name" value="SPORE COAT POLYSACCHARIDE BIOSYNTHESIS PROTEIN SPSF"/>
    <property type="match status" value="1"/>
</dbReference>
<organism evidence="1 2">
    <name type="scientific">Fibrisoma montanum</name>
    <dbReference type="NCBI Taxonomy" id="2305895"/>
    <lineage>
        <taxon>Bacteria</taxon>
        <taxon>Pseudomonadati</taxon>
        <taxon>Bacteroidota</taxon>
        <taxon>Cytophagia</taxon>
        <taxon>Cytophagales</taxon>
        <taxon>Spirosomataceae</taxon>
        <taxon>Fibrisoma</taxon>
    </lineage>
</organism>
<reference evidence="1 2" key="1">
    <citation type="submission" date="2018-08" db="EMBL/GenBank/DDBJ databases">
        <title>Fibrisoma montanum sp. nov., isolated from Danxia mountain soil.</title>
        <authorList>
            <person name="Huang Y."/>
        </authorList>
    </citation>
    <scope>NUCLEOTIDE SEQUENCE [LARGE SCALE GENOMIC DNA]</scope>
    <source>
        <strain evidence="1 2">HYT19</strain>
    </source>
</reference>
<protein>
    <submittedName>
        <fullName evidence="1">Acylneuraminate cytidylyltransferase</fullName>
    </submittedName>
</protein>
<dbReference type="Pfam" id="PF02348">
    <property type="entry name" value="CTP_transf_3"/>
    <property type="match status" value="1"/>
</dbReference>
<sequence length="280" mass="32203">MSNLTIVVIVQARMLSSRLPGKVMLPLLGKPLLYRMIERIQQAELPFTTVVATSTDPTDDVIARFCEQEGIAHYRGSLTNLLDRHYQIAGRWNADVAVKIPSDCPLIDPRAIDQVLRFFLAHPTDYDFVSNLHPATWPDGNDVEVMTRACLHTAWEKSTKPLELEHTTPYIWDTAPDQFRRANVTWPTGLDYSMSHRFTIDYPDDYEFIRAVYEALYPANPRFSCDDILALLAQRPELYAINARYAGVNWYRHHLDELNTVTETQTRHESDNPIYAAQNH</sequence>
<accession>A0A418M4L6</accession>
<gene>
    <name evidence="1" type="ORF">DYU11_22305</name>
</gene>
<dbReference type="GO" id="GO:0005829">
    <property type="term" value="C:cytosol"/>
    <property type="evidence" value="ECO:0007669"/>
    <property type="project" value="TreeGrafter"/>
</dbReference>
<dbReference type="GO" id="GO:0016779">
    <property type="term" value="F:nucleotidyltransferase activity"/>
    <property type="evidence" value="ECO:0007669"/>
    <property type="project" value="UniProtKB-KW"/>
</dbReference>
<dbReference type="RefSeq" id="WP_119669936.1">
    <property type="nucleotide sequence ID" value="NZ_QXED01000006.1"/>
</dbReference>
<comment type="caution">
    <text evidence="1">The sequence shown here is derived from an EMBL/GenBank/DDBJ whole genome shotgun (WGS) entry which is preliminary data.</text>
</comment>
<evidence type="ECO:0000313" key="1">
    <source>
        <dbReference type="EMBL" id="RIV20766.1"/>
    </source>
</evidence>
<dbReference type="InterPro" id="IPR029044">
    <property type="entry name" value="Nucleotide-diphossugar_trans"/>
</dbReference>
<dbReference type="EMBL" id="QXED01000006">
    <property type="protein sequence ID" value="RIV20766.1"/>
    <property type="molecule type" value="Genomic_DNA"/>
</dbReference>
<dbReference type="SUPFAM" id="SSF53448">
    <property type="entry name" value="Nucleotide-diphospho-sugar transferases"/>
    <property type="match status" value="1"/>
</dbReference>
<keyword evidence="1" id="KW-0808">Transferase</keyword>
<dbReference type="CDD" id="cd02518">
    <property type="entry name" value="GT2_SpsF"/>
    <property type="match status" value="1"/>
</dbReference>
<proteinExistence type="predicted"/>
<evidence type="ECO:0000313" key="2">
    <source>
        <dbReference type="Proteomes" id="UP000283523"/>
    </source>
</evidence>
<dbReference type="Proteomes" id="UP000283523">
    <property type="component" value="Unassembled WGS sequence"/>
</dbReference>
<dbReference type="AlphaFoldDB" id="A0A418M4L6"/>
<name>A0A418M4L6_9BACT</name>
<dbReference type="Gene3D" id="3.90.550.10">
    <property type="entry name" value="Spore Coat Polysaccharide Biosynthesis Protein SpsA, Chain A"/>
    <property type="match status" value="1"/>
</dbReference>
<dbReference type="OrthoDB" id="9815559at2"/>
<dbReference type="InterPro" id="IPR003329">
    <property type="entry name" value="Cytidylyl_trans"/>
</dbReference>